<feature type="compositionally biased region" description="Gly residues" evidence="7">
    <location>
        <begin position="793"/>
        <end position="802"/>
    </location>
</feature>
<feature type="compositionally biased region" description="Basic and acidic residues" evidence="7">
    <location>
        <begin position="778"/>
        <end position="788"/>
    </location>
</feature>
<comment type="catalytic activity">
    <reaction evidence="1">
        <text>a 1,2-diacyl-sn-glycero-3-phosphocholine + H2O = a 1,2-diacyl-sn-glycero-3-phosphate + choline + H(+)</text>
        <dbReference type="Rhea" id="RHEA:14445"/>
        <dbReference type="ChEBI" id="CHEBI:15354"/>
        <dbReference type="ChEBI" id="CHEBI:15377"/>
        <dbReference type="ChEBI" id="CHEBI:15378"/>
        <dbReference type="ChEBI" id="CHEBI:57643"/>
        <dbReference type="ChEBI" id="CHEBI:58608"/>
        <dbReference type="EC" id="3.1.4.4"/>
    </reaction>
</comment>
<dbReference type="InterPro" id="IPR001683">
    <property type="entry name" value="PX_dom"/>
</dbReference>
<comment type="caution">
    <text evidence="10">The sequence shown here is derived from an EMBL/GenBank/DDBJ whole genome shotgun (WGS) entry which is preliminary data.</text>
</comment>
<evidence type="ECO:0000256" key="1">
    <source>
        <dbReference type="ARBA" id="ARBA00000798"/>
    </source>
</evidence>
<dbReference type="InterPro" id="IPR001736">
    <property type="entry name" value="PLipase_D/transphosphatidylase"/>
</dbReference>
<keyword evidence="4" id="KW-0378">Hydrolase</keyword>
<dbReference type="InterPro" id="IPR025202">
    <property type="entry name" value="PLD-like_dom"/>
</dbReference>
<feature type="region of interest" description="Disordered" evidence="7">
    <location>
        <begin position="569"/>
        <end position="624"/>
    </location>
</feature>
<evidence type="ECO:0000256" key="6">
    <source>
        <dbReference type="ARBA" id="ARBA00023098"/>
    </source>
</evidence>
<dbReference type="PROSITE" id="PS50195">
    <property type="entry name" value="PX"/>
    <property type="match status" value="1"/>
</dbReference>
<dbReference type="Gene3D" id="3.30.1520.10">
    <property type="entry name" value="Phox-like domain"/>
    <property type="match status" value="1"/>
</dbReference>
<feature type="compositionally biased region" description="Basic and acidic residues" evidence="7">
    <location>
        <begin position="924"/>
        <end position="937"/>
    </location>
</feature>
<evidence type="ECO:0000313" key="11">
    <source>
        <dbReference type="Proteomes" id="UP000762676"/>
    </source>
</evidence>
<dbReference type="SUPFAM" id="SSF64268">
    <property type="entry name" value="PX domain"/>
    <property type="match status" value="1"/>
</dbReference>
<keyword evidence="11" id="KW-1185">Reference proteome</keyword>
<evidence type="ECO:0000256" key="2">
    <source>
        <dbReference type="ARBA" id="ARBA00012027"/>
    </source>
</evidence>
<dbReference type="SMART" id="SM00155">
    <property type="entry name" value="PLDc"/>
    <property type="match status" value="2"/>
</dbReference>
<dbReference type="GO" id="GO:0060627">
    <property type="term" value="P:regulation of vesicle-mediated transport"/>
    <property type="evidence" value="ECO:0007669"/>
    <property type="project" value="TreeGrafter"/>
</dbReference>
<evidence type="ECO:0000259" key="8">
    <source>
        <dbReference type="PROSITE" id="PS50035"/>
    </source>
</evidence>
<dbReference type="CDD" id="cd09138">
    <property type="entry name" value="PLDc_vPLD1_2_yPLD_like_1"/>
    <property type="match status" value="1"/>
</dbReference>
<feature type="region of interest" description="Disordered" evidence="7">
    <location>
        <begin position="720"/>
        <end position="847"/>
    </location>
</feature>
<protein>
    <recommendedName>
        <fullName evidence="2">phospholipase D</fullName>
        <ecNumber evidence="2">3.1.4.4</ecNumber>
    </recommendedName>
</protein>
<dbReference type="GO" id="GO:0004630">
    <property type="term" value="F:phospholipase D activity"/>
    <property type="evidence" value="ECO:0007669"/>
    <property type="project" value="UniProtKB-EC"/>
</dbReference>
<dbReference type="PANTHER" id="PTHR18896">
    <property type="entry name" value="PHOSPHOLIPASE D"/>
    <property type="match status" value="1"/>
</dbReference>
<feature type="compositionally biased region" description="Low complexity" evidence="7">
    <location>
        <begin position="492"/>
        <end position="502"/>
    </location>
</feature>
<dbReference type="PANTHER" id="PTHR18896:SF76">
    <property type="entry name" value="PHOSPHOLIPASE"/>
    <property type="match status" value="1"/>
</dbReference>
<feature type="region of interest" description="Disordered" evidence="7">
    <location>
        <begin position="924"/>
        <end position="945"/>
    </location>
</feature>
<gene>
    <name evidence="10" type="ORF">ElyMa_004879400</name>
</gene>
<evidence type="ECO:0000256" key="3">
    <source>
        <dbReference type="ARBA" id="ARBA00022737"/>
    </source>
</evidence>
<feature type="compositionally biased region" description="Basic and acidic residues" evidence="7">
    <location>
        <begin position="535"/>
        <end position="544"/>
    </location>
</feature>
<dbReference type="GO" id="GO:0009395">
    <property type="term" value="P:phospholipid catabolic process"/>
    <property type="evidence" value="ECO:0007669"/>
    <property type="project" value="TreeGrafter"/>
</dbReference>
<evidence type="ECO:0000256" key="5">
    <source>
        <dbReference type="ARBA" id="ARBA00022963"/>
    </source>
</evidence>
<name>A0AAV4IUB9_9GAST</name>
<dbReference type="Proteomes" id="UP000762676">
    <property type="component" value="Unassembled WGS sequence"/>
</dbReference>
<feature type="compositionally biased region" description="Basic and acidic residues" evidence="7">
    <location>
        <begin position="815"/>
        <end position="845"/>
    </location>
</feature>
<keyword evidence="6" id="KW-0443">Lipid metabolism</keyword>
<feature type="region of interest" description="Disordered" evidence="7">
    <location>
        <begin position="876"/>
        <end position="904"/>
    </location>
</feature>
<sequence>MLCTRVRYTIRVKHADFEWTVYRRYKHFRQLHESLALFRAKYKLPLPGRDRNQRRATIMKDLQGMKQHLKEQKQNSSGVKGAKAGRLPLRPEPLVSEEDIPQRMKQLQEYLQSLLTCKSYRNHPETLKFFEVSNMSFVHKLGAKSKEGLIEKCSGGRRINIQCCGCLQNLHLAGTWNRRWLVVKDNCVLYIRPEDGLVRDALLMDSAFKVRCGIRETGATHGVLIENYSRKLLIKCWTSRKAKEWAEELLYVAKTLASDYTNPTRFGSFAPARENTHARWFVDGNTYFEAVADALEKAREEIYITDWWLSPEIYLKRPIVDGDKWRLDVILKRKAEQGVKVFVLLYKEIEAALTIKSVYSKQKLMSQCPENIKVMRHPDHIPGKGVLLWAHHEKLVIIDQLIAFAGGLDLCYGRWDDENHRMKDLGSISLKPLPTQADPSSPTESEMLRRPEYSSHTEISMVTSEESVSIPPSSPPLTHGDRGGDDTNISSNNNVNYKTTNNDSQPETDQPNSPALPNSSLESRHTKVNAGEAEEQQHLQHEESSEPSSLPSQQQPIEANIVISNTADTASSENANTPKNATPTGSPVPGTRATAAVLSRQVSSPTSSLGSGWGGGGGRGDMVSSSPVMQRGRVGAGGKMLVRQPSSMIDTTGFSDDALEEINKSMHPFKDIHSDSFFNKKIQLEEEEDIEEDNTGVSQNNVNIYLDDTIDKEIICNADADLGPQSSSPSGRRKQSKTVEKSNEESVAVKASKLWARRSRQKSLELKVPRNGGSQMGKKGEIEADRSQDTLNEGGGAEGLNGSGHSPATKKKQDKKAAKNKKQEIMSGEERDTLSAPEGDAKLRANSDSSIKSDVGLLGRASLPATVSGRVYATNSSHLPNYQSTSDSNQTSPPKTADSSSSRRAFSLANTVSAMNALRKMVGRKDSEGEHGVHEASDKDEDEDNTARRRWRMIFNVSKFENIVRSPQVPERVDESLFYTSNIKHQGHKGRLAKTLKGGVEKFTKQGRRGSGGLLVDKNGVPIPPGALQHTDSEEDILERGLIGSTKLWIGKDYVNFIYKDFVNLEQPFEDFIDRTKCPRMPWHDIGCVLYGKSARDLARHFIGRWNFTKQEKCKDNHDFPILVPKSTLKCSIPMAMKGITFEVKAQVLRSCCGWSAGIGEAEASIHEAYIHCIENSREFIYIENQFFITQVGDSSNVHNAVGNALYKRILRAHRSGANFKVYVVMPLLPAFEGEFGTNTGAALQAVTHWNYSSICRGGSSLMERLAKEVPDPNNYIVFCGLRTWDKLDDKLMTELVYVHSKLMIVDDDTVIIGSANINDRSLLGQRDSEIAVMFEDTHKVDVKVGDKQYQAGKFASSLRWTIFREHLGILNDPDFVDLTDVHLDSFYKDVWIKQAAINTTCYDKVFKCLPTDNVQNYAQLRQYQSTPPLAQTNPDAAMTWLQKVKGYLVLTPLQFLREENLTPKVGQKEALLPTYLWT</sequence>
<organism evidence="10 11">
    <name type="scientific">Elysia marginata</name>
    <dbReference type="NCBI Taxonomy" id="1093978"/>
    <lineage>
        <taxon>Eukaryota</taxon>
        <taxon>Metazoa</taxon>
        <taxon>Spiralia</taxon>
        <taxon>Lophotrochozoa</taxon>
        <taxon>Mollusca</taxon>
        <taxon>Gastropoda</taxon>
        <taxon>Heterobranchia</taxon>
        <taxon>Euthyneura</taxon>
        <taxon>Panpulmonata</taxon>
        <taxon>Sacoglossa</taxon>
        <taxon>Placobranchoidea</taxon>
        <taxon>Plakobranchidae</taxon>
        <taxon>Elysia</taxon>
    </lineage>
</organism>
<dbReference type="EMBL" id="BMAT01009762">
    <property type="protein sequence ID" value="GFS13250.1"/>
    <property type="molecule type" value="Genomic_DNA"/>
</dbReference>
<dbReference type="Pfam" id="PF00787">
    <property type="entry name" value="PX"/>
    <property type="match status" value="1"/>
</dbReference>
<dbReference type="GO" id="GO:0035091">
    <property type="term" value="F:phosphatidylinositol binding"/>
    <property type="evidence" value="ECO:0007669"/>
    <property type="project" value="InterPro"/>
</dbReference>
<dbReference type="Pfam" id="PF13091">
    <property type="entry name" value="PLDc_2"/>
    <property type="match status" value="1"/>
</dbReference>
<dbReference type="FunFam" id="3.30.870.10:FF:000011">
    <property type="entry name" value="Phospholipase"/>
    <property type="match status" value="1"/>
</dbReference>
<feature type="compositionally biased region" description="Polar residues" evidence="7">
    <location>
        <begin position="569"/>
        <end position="585"/>
    </location>
</feature>
<dbReference type="InterPro" id="IPR015679">
    <property type="entry name" value="PLipase_D_fam"/>
</dbReference>
<reference evidence="10 11" key="1">
    <citation type="journal article" date="2021" name="Elife">
        <title>Chloroplast acquisition without the gene transfer in kleptoplastic sea slugs, Plakobranchus ocellatus.</title>
        <authorList>
            <person name="Maeda T."/>
            <person name="Takahashi S."/>
            <person name="Yoshida T."/>
            <person name="Shimamura S."/>
            <person name="Takaki Y."/>
            <person name="Nagai Y."/>
            <person name="Toyoda A."/>
            <person name="Suzuki Y."/>
            <person name="Arimoto A."/>
            <person name="Ishii H."/>
            <person name="Satoh N."/>
            <person name="Nishiyama T."/>
            <person name="Hasebe M."/>
            <person name="Maruyama T."/>
            <person name="Minagawa J."/>
            <person name="Obokata J."/>
            <person name="Shigenobu S."/>
        </authorList>
    </citation>
    <scope>NUCLEOTIDE SEQUENCE [LARGE SCALE GENOMIC DNA]</scope>
</reference>
<keyword evidence="5" id="KW-0442">Lipid degradation</keyword>
<dbReference type="Pfam" id="PF00614">
    <property type="entry name" value="PLDc"/>
    <property type="match status" value="1"/>
</dbReference>
<dbReference type="InterPro" id="IPR036871">
    <property type="entry name" value="PX_dom_sf"/>
</dbReference>
<feature type="domain" description="PX" evidence="9">
    <location>
        <begin position="1"/>
        <end position="137"/>
    </location>
</feature>
<feature type="domain" description="PLD phosphodiesterase" evidence="8">
    <location>
        <begin position="1295"/>
        <end position="1322"/>
    </location>
</feature>
<feature type="region of interest" description="Disordered" evidence="7">
    <location>
        <begin position="66"/>
        <end position="86"/>
    </location>
</feature>
<proteinExistence type="predicted"/>
<evidence type="ECO:0000256" key="4">
    <source>
        <dbReference type="ARBA" id="ARBA00022801"/>
    </source>
</evidence>
<dbReference type="EC" id="3.1.4.4" evidence="2"/>
<dbReference type="PROSITE" id="PS50035">
    <property type="entry name" value="PLD"/>
    <property type="match status" value="2"/>
</dbReference>
<feature type="compositionally biased region" description="Polar residues" evidence="7">
    <location>
        <begin position="503"/>
        <end position="521"/>
    </location>
</feature>
<keyword evidence="3" id="KW-0677">Repeat</keyword>
<feature type="compositionally biased region" description="Basic and acidic residues" evidence="7">
    <location>
        <begin position="446"/>
        <end position="455"/>
    </location>
</feature>
<feature type="domain" description="PLD phosphodiesterase" evidence="8">
    <location>
        <begin position="387"/>
        <end position="414"/>
    </location>
</feature>
<dbReference type="SUPFAM" id="SSF56024">
    <property type="entry name" value="Phospholipase D/nuclease"/>
    <property type="match status" value="3"/>
</dbReference>
<dbReference type="CDD" id="cd01254">
    <property type="entry name" value="PH_PLD"/>
    <property type="match status" value="1"/>
</dbReference>
<accession>A0AAV4IUB9</accession>
<feature type="compositionally biased region" description="Gly residues" evidence="7">
    <location>
        <begin position="611"/>
        <end position="620"/>
    </location>
</feature>
<dbReference type="SUPFAM" id="SSF50729">
    <property type="entry name" value="PH domain-like"/>
    <property type="match status" value="1"/>
</dbReference>
<dbReference type="Gene3D" id="3.30.870.10">
    <property type="entry name" value="Endonuclease Chain A"/>
    <property type="match status" value="3"/>
</dbReference>
<evidence type="ECO:0000313" key="10">
    <source>
        <dbReference type="EMBL" id="GFS13250.1"/>
    </source>
</evidence>
<evidence type="ECO:0000259" key="9">
    <source>
        <dbReference type="PROSITE" id="PS50195"/>
    </source>
</evidence>
<dbReference type="CDD" id="cd09141">
    <property type="entry name" value="PLDc_vPLD1_2_yPLD_like_2"/>
    <property type="match status" value="1"/>
</dbReference>
<feature type="region of interest" description="Disordered" evidence="7">
    <location>
        <begin position="426"/>
        <end position="554"/>
    </location>
</feature>
<evidence type="ECO:0000256" key="7">
    <source>
        <dbReference type="SAM" id="MobiDB-lite"/>
    </source>
</evidence>